<reference evidence="2 3" key="1">
    <citation type="submission" date="2021-01" db="EMBL/GenBank/DDBJ databases">
        <title>Whole genome shotgun sequence of Asanoa siamensis NBRC 107932.</title>
        <authorList>
            <person name="Komaki H."/>
            <person name="Tamura T."/>
        </authorList>
    </citation>
    <scope>NUCLEOTIDE SEQUENCE [LARGE SCALE GENOMIC DNA]</scope>
    <source>
        <strain evidence="2 3">NBRC 107932</strain>
    </source>
</reference>
<keyword evidence="3" id="KW-1185">Reference proteome</keyword>
<evidence type="ECO:0000313" key="2">
    <source>
        <dbReference type="EMBL" id="GIF74532.1"/>
    </source>
</evidence>
<dbReference type="Gene3D" id="1.20.120.450">
    <property type="entry name" value="dinb family like domain"/>
    <property type="match status" value="1"/>
</dbReference>
<gene>
    <name evidence="2" type="ORF">Asi02nite_40500</name>
</gene>
<dbReference type="InterPro" id="IPR034660">
    <property type="entry name" value="DinB/YfiT-like"/>
</dbReference>
<dbReference type="NCBIfam" id="NF047843">
    <property type="entry name" value="MST_Rv0443"/>
    <property type="match status" value="1"/>
</dbReference>
<sequence>MPRDGQLDRAFVVHAPTLLNGGIMVRVNINDLLSDAFGRLPGLVRGAVAGLDAEQLRRPPAPGANTVGWLVWHLTRIQDHHVADLIGDDQIWVTGPWAPRFELEPDPDETGYAHGPDEVLGVRPASGKVLVDYYSAVHERTAALVNAVTEEDLSRIVDRSWNPPVTMGVRLLSVLNDDVQHVGQAAYVRGIILR</sequence>
<feature type="domain" description="DinB-like" evidence="1">
    <location>
        <begin position="40"/>
        <end position="185"/>
    </location>
</feature>
<evidence type="ECO:0000259" key="1">
    <source>
        <dbReference type="Pfam" id="PF12867"/>
    </source>
</evidence>
<dbReference type="SUPFAM" id="SSF109854">
    <property type="entry name" value="DinB/YfiT-like putative metalloenzymes"/>
    <property type="match status" value="1"/>
</dbReference>
<comment type="caution">
    <text evidence="2">The sequence shown here is derived from an EMBL/GenBank/DDBJ whole genome shotgun (WGS) entry which is preliminary data.</text>
</comment>
<protein>
    <recommendedName>
        <fullName evidence="1">DinB-like domain-containing protein</fullName>
    </recommendedName>
</protein>
<evidence type="ECO:0000313" key="3">
    <source>
        <dbReference type="Proteomes" id="UP000604117"/>
    </source>
</evidence>
<dbReference type="Pfam" id="PF12867">
    <property type="entry name" value="DinB_2"/>
    <property type="match status" value="1"/>
</dbReference>
<name>A0ABQ4CTD9_9ACTN</name>
<dbReference type="EMBL" id="BONE01000032">
    <property type="protein sequence ID" value="GIF74532.1"/>
    <property type="molecule type" value="Genomic_DNA"/>
</dbReference>
<dbReference type="InterPro" id="IPR024775">
    <property type="entry name" value="DinB-like"/>
</dbReference>
<accession>A0ABQ4CTD9</accession>
<proteinExistence type="predicted"/>
<organism evidence="2 3">
    <name type="scientific">Asanoa siamensis</name>
    <dbReference type="NCBI Taxonomy" id="926357"/>
    <lineage>
        <taxon>Bacteria</taxon>
        <taxon>Bacillati</taxon>
        <taxon>Actinomycetota</taxon>
        <taxon>Actinomycetes</taxon>
        <taxon>Micromonosporales</taxon>
        <taxon>Micromonosporaceae</taxon>
        <taxon>Asanoa</taxon>
    </lineage>
</organism>
<dbReference type="Proteomes" id="UP000604117">
    <property type="component" value="Unassembled WGS sequence"/>
</dbReference>